<dbReference type="PANTHER" id="PTHR12919:SF20">
    <property type="entry name" value="SMALL RIBOSOMAL SUBUNIT PROTEIN BS16M"/>
    <property type="match status" value="1"/>
</dbReference>
<sequence>MVCSIRLQRMGVKNNPLYRIVVTDSRRAPSSGKIVEKIGVYDPSAKSMDYMFFQNSLNPQEKFKTCYVDIDRVKYWLSQGAQPSDHVMKLLSNMGLVPPNPQVIPKGWDPKVWDQSFRQAHLYWKRKSKIEEQL</sequence>
<dbReference type="VEuPathDB" id="AmoebaDB:NAEGRDRAFT_64776"/>
<dbReference type="SUPFAM" id="SSF54565">
    <property type="entry name" value="Ribosomal protein S16"/>
    <property type="match status" value="1"/>
</dbReference>
<comment type="similarity">
    <text evidence="1">Belongs to the bacterial ribosomal protein bS16 family.</text>
</comment>
<evidence type="ECO:0000256" key="1">
    <source>
        <dbReference type="ARBA" id="ARBA00006668"/>
    </source>
</evidence>
<gene>
    <name evidence="4" type="ORF">NAEGRDRAFT_64776</name>
</gene>
<organism evidence="5">
    <name type="scientific">Naegleria gruberi</name>
    <name type="common">Amoeba</name>
    <dbReference type="NCBI Taxonomy" id="5762"/>
    <lineage>
        <taxon>Eukaryota</taxon>
        <taxon>Discoba</taxon>
        <taxon>Heterolobosea</taxon>
        <taxon>Tetramitia</taxon>
        <taxon>Eutetramitia</taxon>
        <taxon>Vahlkampfiidae</taxon>
        <taxon>Naegleria</taxon>
    </lineage>
</organism>
<dbReference type="Gene3D" id="3.30.1320.10">
    <property type="match status" value="1"/>
</dbReference>
<dbReference type="STRING" id="5762.D2V7F3"/>
<dbReference type="AlphaFoldDB" id="D2V7F3"/>
<protein>
    <submittedName>
        <fullName evidence="4">Predicted protein</fullName>
    </submittedName>
</protein>
<keyword evidence="3" id="KW-0687">Ribonucleoprotein</keyword>
<keyword evidence="2" id="KW-0689">Ribosomal protein</keyword>
<dbReference type="PANTHER" id="PTHR12919">
    <property type="entry name" value="30S RIBOSOMAL PROTEIN S16"/>
    <property type="match status" value="1"/>
</dbReference>
<accession>D2V7F3</accession>
<dbReference type="RefSeq" id="XP_002680112.1">
    <property type="nucleotide sequence ID" value="XM_002680066.1"/>
</dbReference>
<dbReference type="Proteomes" id="UP000006671">
    <property type="component" value="Unassembled WGS sequence"/>
</dbReference>
<dbReference type="eggNOG" id="KOG3419">
    <property type="taxonomic scope" value="Eukaryota"/>
</dbReference>
<evidence type="ECO:0000313" key="4">
    <source>
        <dbReference type="EMBL" id="EFC47368.1"/>
    </source>
</evidence>
<evidence type="ECO:0000256" key="3">
    <source>
        <dbReference type="ARBA" id="ARBA00023274"/>
    </source>
</evidence>
<dbReference type="InParanoid" id="D2V7F3"/>
<proteinExistence type="inferred from homology"/>
<dbReference type="FunCoup" id="D2V7F3">
    <property type="interactions" value="235"/>
</dbReference>
<dbReference type="EMBL" id="GG738855">
    <property type="protein sequence ID" value="EFC47368.1"/>
    <property type="molecule type" value="Genomic_DNA"/>
</dbReference>
<keyword evidence="5" id="KW-1185">Reference proteome</keyword>
<dbReference type="Pfam" id="PF00886">
    <property type="entry name" value="Ribosomal_S16"/>
    <property type="match status" value="1"/>
</dbReference>
<dbReference type="OMA" id="PNDYNER"/>
<dbReference type="GeneID" id="8861435"/>
<dbReference type="HAMAP" id="MF_00385">
    <property type="entry name" value="Ribosomal_bS16"/>
    <property type="match status" value="1"/>
</dbReference>
<dbReference type="InterPro" id="IPR023803">
    <property type="entry name" value="Ribosomal_bS16_dom_sf"/>
</dbReference>
<reference evidence="4 5" key="1">
    <citation type="journal article" date="2010" name="Cell">
        <title>The genome of Naegleria gruberi illuminates early eukaryotic versatility.</title>
        <authorList>
            <person name="Fritz-Laylin L.K."/>
            <person name="Prochnik S.E."/>
            <person name="Ginger M.L."/>
            <person name="Dacks J.B."/>
            <person name="Carpenter M.L."/>
            <person name="Field M.C."/>
            <person name="Kuo A."/>
            <person name="Paredez A."/>
            <person name="Chapman J."/>
            <person name="Pham J."/>
            <person name="Shu S."/>
            <person name="Neupane R."/>
            <person name="Cipriano M."/>
            <person name="Mancuso J."/>
            <person name="Tu H."/>
            <person name="Salamov A."/>
            <person name="Lindquist E."/>
            <person name="Shapiro H."/>
            <person name="Lucas S."/>
            <person name="Grigoriev I.V."/>
            <person name="Cande W.Z."/>
            <person name="Fulton C."/>
            <person name="Rokhsar D.S."/>
            <person name="Dawson S.C."/>
        </authorList>
    </citation>
    <scope>NUCLEOTIDE SEQUENCE [LARGE SCALE GENOMIC DNA]</scope>
    <source>
        <strain evidence="4 5">NEG-M</strain>
    </source>
</reference>
<dbReference type="GO" id="GO:0006412">
    <property type="term" value="P:translation"/>
    <property type="evidence" value="ECO:0007669"/>
    <property type="project" value="InterPro"/>
</dbReference>
<dbReference type="GO" id="GO:0005737">
    <property type="term" value="C:cytoplasm"/>
    <property type="evidence" value="ECO:0007669"/>
    <property type="project" value="UniProtKB-ARBA"/>
</dbReference>
<name>D2V7F3_NAEGR</name>
<dbReference type="GO" id="GO:0003735">
    <property type="term" value="F:structural constituent of ribosome"/>
    <property type="evidence" value="ECO:0007669"/>
    <property type="project" value="InterPro"/>
</dbReference>
<dbReference type="NCBIfam" id="TIGR00002">
    <property type="entry name" value="S16"/>
    <property type="match status" value="1"/>
</dbReference>
<dbReference type="OrthoDB" id="407221at2759"/>
<evidence type="ECO:0000313" key="5">
    <source>
        <dbReference type="Proteomes" id="UP000006671"/>
    </source>
</evidence>
<evidence type="ECO:0000256" key="2">
    <source>
        <dbReference type="ARBA" id="ARBA00022980"/>
    </source>
</evidence>
<dbReference type="KEGG" id="ngr:NAEGRDRAFT_64776"/>
<dbReference type="InterPro" id="IPR000307">
    <property type="entry name" value="Ribosomal_bS16"/>
</dbReference>
<dbReference type="GO" id="GO:0015935">
    <property type="term" value="C:small ribosomal subunit"/>
    <property type="evidence" value="ECO:0007669"/>
    <property type="project" value="TreeGrafter"/>
</dbReference>